<protein>
    <submittedName>
        <fullName evidence="2">Uncharacterized protein</fullName>
    </submittedName>
</protein>
<evidence type="ECO:0000313" key="2">
    <source>
        <dbReference type="EMBL" id="GGK96330.1"/>
    </source>
</evidence>
<evidence type="ECO:0000313" key="3">
    <source>
        <dbReference type="Proteomes" id="UP000604341"/>
    </source>
</evidence>
<organism evidence="2 3">
    <name type="scientific">Deinococcus radiotolerans</name>
    <dbReference type="NCBI Taxonomy" id="1309407"/>
    <lineage>
        <taxon>Bacteria</taxon>
        <taxon>Thermotogati</taxon>
        <taxon>Deinococcota</taxon>
        <taxon>Deinococci</taxon>
        <taxon>Deinococcales</taxon>
        <taxon>Deinococcaceae</taxon>
        <taxon>Deinococcus</taxon>
    </lineage>
</organism>
<feature type="chain" id="PRO_5045511299" evidence="1">
    <location>
        <begin position="26"/>
        <end position="212"/>
    </location>
</feature>
<keyword evidence="3" id="KW-1185">Reference proteome</keyword>
<comment type="caution">
    <text evidence="2">The sequence shown here is derived from an EMBL/GenBank/DDBJ whole genome shotgun (WGS) entry which is preliminary data.</text>
</comment>
<keyword evidence="1" id="KW-0732">Signal</keyword>
<accession>A0ABQ2FH95</accession>
<dbReference type="RefSeq" id="WP_189068228.1">
    <property type="nucleotide sequence ID" value="NZ_BMPE01000002.1"/>
</dbReference>
<evidence type="ECO:0000256" key="1">
    <source>
        <dbReference type="SAM" id="SignalP"/>
    </source>
</evidence>
<gene>
    <name evidence="2" type="ORF">GCM10010844_13430</name>
</gene>
<sequence>MCLPLRAPAFLALVIGAALSSAGHAQTAPTPDLLMGCPEWRTLNPADLRAARVTVSRAVFTDVTGKPGRAYVVKDDLLLQGPAVNGRRCSYFVKGGAPTGVGGYLNTMLMRNLPTSPALSGTWAAERAQLNVTKTAAGAWTVSGNATAPTAGGSVNTGELGGPVARQGDAWRYAVDGCTLSLWPVGPWLVAQDNGACGGLNVTFGGLYTRQR</sequence>
<dbReference type="EMBL" id="BMPE01000002">
    <property type="protein sequence ID" value="GGK96330.1"/>
    <property type="molecule type" value="Genomic_DNA"/>
</dbReference>
<feature type="signal peptide" evidence="1">
    <location>
        <begin position="1"/>
        <end position="25"/>
    </location>
</feature>
<dbReference type="Proteomes" id="UP000604341">
    <property type="component" value="Unassembled WGS sequence"/>
</dbReference>
<proteinExistence type="predicted"/>
<name>A0ABQ2FH95_9DEIO</name>
<reference evidence="3" key="1">
    <citation type="journal article" date="2019" name="Int. J. Syst. Evol. Microbiol.">
        <title>The Global Catalogue of Microorganisms (GCM) 10K type strain sequencing project: providing services to taxonomists for standard genome sequencing and annotation.</title>
        <authorList>
            <consortium name="The Broad Institute Genomics Platform"/>
            <consortium name="The Broad Institute Genome Sequencing Center for Infectious Disease"/>
            <person name="Wu L."/>
            <person name="Ma J."/>
        </authorList>
    </citation>
    <scope>NUCLEOTIDE SEQUENCE [LARGE SCALE GENOMIC DNA]</scope>
    <source>
        <strain evidence="3">JCM 19173</strain>
    </source>
</reference>